<comment type="subcellular location">
    <subcellularLocation>
        <location evidence="1">Membrane</location>
        <topology evidence="1">Single-pass membrane protein</topology>
    </subcellularLocation>
</comment>
<keyword evidence="2" id="KW-0813">Transport</keyword>
<keyword evidence="6" id="KW-0811">Translocation</keyword>
<evidence type="ECO:0000313" key="8">
    <source>
        <dbReference type="EMBL" id="KJF18146.1"/>
    </source>
</evidence>
<dbReference type="PRINTS" id="PR01506">
    <property type="entry name" value="TATBPROTEIN"/>
</dbReference>
<dbReference type="Proteomes" id="UP000032360">
    <property type="component" value="Unassembled WGS sequence"/>
</dbReference>
<keyword evidence="7" id="KW-0472">Membrane</keyword>
<gene>
    <name evidence="8" type="primary">tatB</name>
    <name evidence="8" type="ORF">AXFE_10470</name>
</gene>
<dbReference type="InterPro" id="IPR003369">
    <property type="entry name" value="TatA/B/E"/>
</dbReference>
<proteinExistence type="predicted"/>
<keyword evidence="3" id="KW-0812">Transmembrane</keyword>
<dbReference type="RefSeq" id="WP_052604797.1">
    <property type="nucleotide sequence ID" value="NZ_JXYS01000025.1"/>
</dbReference>
<dbReference type="PATRIC" id="fig|1280514.3.peg.1384"/>
<dbReference type="OrthoDB" id="9816005at2"/>
<dbReference type="GO" id="GO:0016020">
    <property type="term" value="C:membrane"/>
    <property type="evidence" value="ECO:0007669"/>
    <property type="project" value="UniProtKB-ARBA"/>
</dbReference>
<comment type="caution">
    <text evidence="8">The sequence shown here is derived from an EMBL/GenBank/DDBJ whole genome shotgun (WGS) entry which is preliminary data.</text>
</comment>
<evidence type="ECO:0000256" key="4">
    <source>
        <dbReference type="ARBA" id="ARBA00022927"/>
    </source>
</evidence>
<protein>
    <submittedName>
        <fullName evidence="8">Sec-independent protein translocase protein TatB</fullName>
    </submittedName>
</protein>
<evidence type="ECO:0000256" key="6">
    <source>
        <dbReference type="ARBA" id="ARBA00023010"/>
    </source>
</evidence>
<reference evidence="8 9" key="1">
    <citation type="submission" date="2015-01" db="EMBL/GenBank/DDBJ databases">
        <title>Draft genome of the acidophilic iron oxidizer Acidithrix ferrooxidans strain Py-F3.</title>
        <authorList>
            <person name="Poehlein A."/>
            <person name="Eisen S."/>
            <person name="Schloemann M."/>
            <person name="Johnson B.D."/>
            <person name="Daniel R."/>
            <person name="Muehling M."/>
        </authorList>
    </citation>
    <scope>NUCLEOTIDE SEQUENCE [LARGE SCALE GENOMIC DNA]</scope>
    <source>
        <strain evidence="8 9">Py-F3</strain>
    </source>
</reference>
<dbReference type="EMBL" id="JXYS01000025">
    <property type="protein sequence ID" value="KJF18146.1"/>
    <property type="molecule type" value="Genomic_DNA"/>
</dbReference>
<evidence type="ECO:0000313" key="9">
    <source>
        <dbReference type="Proteomes" id="UP000032360"/>
    </source>
</evidence>
<evidence type="ECO:0000256" key="5">
    <source>
        <dbReference type="ARBA" id="ARBA00022989"/>
    </source>
</evidence>
<keyword evidence="9" id="KW-1185">Reference proteome</keyword>
<name>A0A0D8HM39_9ACTN</name>
<evidence type="ECO:0000256" key="3">
    <source>
        <dbReference type="ARBA" id="ARBA00022692"/>
    </source>
</evidence>
<evidence type="ECO:0000256" key="7">
    <source>
        <dbReference type="ARBA" id="ARBA00023136"/>
    </source>
</evidence>
<dbReference type="Gene3D" id="1.20.5.3310">
    <property type="match status" value="1"/>
</dbReference>
<evidence type="ECO:0000256" key="1">
    <source>
        <dbReference type="ARBA" id="ARBA00004167"/>
    </source>
</evidence>
<evidence type="ECO:0000256" key="2">
    <source>
        <dbReference type="ARBA" id="ARBA00022448"/>
    </source>
</evidence>
<keyword evidence="4" id="KW-0653">Protein transport</keyword>
<keyword evidence="5" id="KW-1133">Transmembrane helix</keyword>
<dbReference type="STRING" id="1280514.AXFE_10470"/>
<sequence>MFNLDPTKLLIIATVALIVLGPDKLPVAMRQIGKYWNEFQKVRGRIQTEMNGALSTITESVGPISSFVDSSIGSIKGPLGSAMSLKGPLGSAMSLKGPLGAAASLLTTSAVAPSQAHAASMFGTNSITQEESNVDPQGANTSGGANLSLSWSADATLRPWSPIEGVDHLGFNADPYWN</sequence>
<dbReference type="AlphaFoldDB" id="A0A0D8HM39"/>
<organism evidence="8 9">
    <name type="scientific">Acidithrix ferrooxidans</name>
    <dbReference type="NCBI Taxonomy" id="1280514"/>
    <lineage>
        <taxon>Bacteria</taxon>
        <taxon>Bacillati</taxon>
        <taxon>Actinomycetota</taxon>
        <taxon>Acidimicrobiia</taxon>
        <taxon>Acidimicrobiales</taxon>
        <taxon>Acidimicrobiaceae</taxon>
        <taxon>Acidithrix</taxon>
    </lineage>
</organism>
<dbReference type="Pfam" id="PF02416">
    <property type="entry name" value="TatA_B_E"/>
    <property type="match status" value="1"/>
</dbReference>
<accession>A0A0D8HM39</accession>
<dbReference type="GO" id="GO:0015031">
    <property type="term" value="P:protein transport"/>
    <property type="evidence" value="ECO:0007669"/>
    <property type="project" value="UniProtKB-KW"/>
</dbReference>